<feature type="chain" id="PRO_5006156468" evidence="1">
    <location>
        <begin position="23"/>
        <end position="161"/>
    </location>
</feature>
<proteinExistence type="predicted"/>
<accession>A0A0P9DYA8</accession>
<dbReference type="AlphaFoldDB" id="A0A0P9DYA8"/>
<evidence type="ECO:0000256" key="1">
    <source>
        <dbReference type="SAM" id="SignalP"/>
    </source>
</evidence>
<dbReference type="PATRIC" id="fig|186479.3.peg.8651"/>
<protein>
    <submittedName>
        <fullName evidence="2">Uncharacterized protein</fullName>
    </submittedName>
</protein>
<sequence>MRLPIFLGVIATLALATIPRLAAAQPANDRICFPEAAPTIQDCIDGRFAEFWRENGGLAVFGYPISAAQPEINSATGQTYLTQYFERQRFEQHPENARPYDVLLGRLGDDELRRTGRDWHMLPQADASRPHYRPETGHAIAPEFYAYYRSHGLELGARGIS</sequence>
<keyword evidence="1" id="KW-0732">Signal</keyword>
<organism evidence="2 3">
    <name type="scientific">Kouleothrix aurantiaca</name>
    <dbReference type="NCBI Taxonomy" id="186479"/>
    <lineage>
        <taxon>Bacteria</taxon>
        <taxon>Bacillati</taxon>
        <taxon>Chloroflexota</taxon>
        <taxon>Chloroflexia</taxon>
        <taxon>Chloroflexales</taxon>
        <taxon>Roseiflexineae</taxon>
        <taxon>Roseiflexaceae</taxon>
        <taxon>Kouleothrix</taxon>
    </lineage>
</organism>
<keyword evidence="3" id="KW-1185">Reference proteome</keyword>
<feature type="non-terminal residue" evidence="2">
    <location>
        <position position="161"/>
    </location>
</feature>
<evidence type="ECO:0000313" key="3">
    <source>
        <dbReference type="Proteomes" id="UP000050509"/>
    </source>
</evidence>
<reference evidence="2 3" key="1">
    <citation type="submission" date="2015-09" db="EMBL/GenBank/DDBJ databases">
        <title>Draft genome sequence of Kouleothrix aurantiaca JCM 19913.</title>
        <authorList>
            <person name="Hemp J."/>
        </authorList>
    </citation>
    <scope>NUCLEOTIDE SEQUENCE [LARGE SCALE GENOMIC DNA]</scope>
    <source>
        <strain evidence="2 3">COM-B</strain>
    </source>
</reference>
<dbReference type="EMBL" id="LJCR01000005">
    <property type="protein sequence ID" value="KPV54942.1"/>
    <property type="molecule type" value="Genomic_DNA"/>
</dbReference>
<gene>
    <name evidence="2" type="ORF">SE17_00555</name>
</gene>
<dbReference type="Proteomes" id="UP000050509">
    <property type="component" value="Unassembled WGS sequence"/>
</dbReference>
<evidence type="ECO:0000313" key="2">
    <source>
        <dbReference type="EMBL" id="KPV54942.1"/>
    </source>
</evidence>
<feature type="signal peptide" evidence="1">
    <location>
        <begin position="1"/>
        <end position="22"/>
    </location>
</feature>
<name>A0A0P9DYA8_9CHLR</name>
<comment type="caution">
    <text evidence="2">The sequence shown here is derived from an EMBL/GenBank/DDBJ whole genome shotgun (WGS) entry which is preliminary data.</text>
</comment>